<keyword evidence="6" id="KW-1185">Reference proteome</keyword>
<keyword evidence="1" id="KW-0805">Transcription regulation</keyword>
<dbReference type="Gene3D" id="1.10.10.10">
    <property type="entry name" value="Winged helix-like DNA-binding domain superfamily/Winged helix DNA-binding domain"/>
    <property type="match status" value="1"/>
</dbReference>
<keyword evidence="3" id="KW-0804">Transcription</keyword>
<evidence type="ECO:0000256" key="3">
    <source>
        <dbReference type="ARBA" id="ARBA00023163"/>
    </source>
</evidence>
<gene>
    <name evidence="5" type="ORF">GCM10011415_15890</name>
</gene>
<dbReference type="PROSITE" id="PS51118">
    <property type="entry name" value="HTH_HXLR"/>
    <property type="match status" value="1"/>
</dbReference>
<proteinExistence type="predicted"/>
<evidence type="ECO:0000313" key="5">
    <source>
        <dbReference type="EMBL" id="GGG69341.1"/>
    </source>
</evidence>
<sequence>MKKQKVTKSANFPHGRWYADACGTAFGLELLGERWAMLIVRELMFGPRRFSDIRADLPGVSAKVLTERLAGLEANGVVVRSTAPEPTPAQLYGLTKWGYAVEPILQAIGRWAAASPLHDPTLPLSPVSFMLSLRTMLDTSAARGMSLVIVFEIGTAQFTARLDDGAMPVERGAAGRADLRFKAQAAPPLAAVFYGGVTPEAVGLEVLGEAAVCRDFIALFSLPQPEANVACPR</sequence>
<dbReference type="AlphaFoldDB" id="A0A8J2ZJ63"/>
<dbReference type="InterPro" id="IPR036390">
    <property type="entry name" value="WH_DNA-bd_sf"/>
</dbReference>
<feature type="domain" description="HTH hxlR-type" evidence="4">
    <location>
        <begin position="22"/>
        <end position="120"/>
    </location>
</feature>
<dbReference type="SUPFAM" id="SSF46785">
    <property type="entry name" value="Winged helix' DNA-binding domain"/>
    <property type="match status" value="1"/>
</dbReference>
<dbReference type="Pfam" id="PF01638">
    <property type="entry name" value="HxlR"/>
    <property type="match status" value="1"/>
</dbReference>
<accession>A0A8J2ZJ63</accession>
<organism evidence="5 6">
    <name type="scientific">Salipiger pallidus</name>
    <dbReference type="NCBI Taxonomy" id="1775170"/>
    <lineage>
        <taxon>Bacteria</taxon>
        <taxon>Pseudomonadati</taxon>
        <taxon>Pseudomonadota</taxon>
        <taxon>Alphaproteobacteria</taxon>
        <taxon>Rhodobacterales</taxon>
        <taxon>Roseobacteraceae</taxon>
        <taxon>Salipiger</taxon>
    </lineage>
</organism>
<reference evidence="5" key="1">
    <citation type="journal article" date="2014" name="Int. J. Syst. Evol. Microbiol.">
        <title>Complete genome sequence of Corynebacterium casei LMG S-19264T (=DSM 44701T), isolated from a smear-ripened cheese.</title>
        <authorList>
            <consortium name="US DOE Joint Genome Institute (JGI-PGF)"/>
            <person name="Walter F."/>
            <person name="Albersmeier A."/>
            <person name="Kalinowski J."/>
            <person name="Ruckert C."/>
        </authorList>
    </citation>
    <scope>NUCLEOTIDE SEQUENCE</scope>
    <source>
        <strain evidence="5">CGMCC 1.15762</strain>
    </source>
</reference>
<dbReference type="RefSeq" id="WP_188789663.1">
    <property type="nucleotide sequence ID" value="NZ_BMJV01000002.1"/>
</dbReference>
<dbReference type="Proteomes" id="UP000617145">
    <property type="component" value="Unassembled WGS sequence"/>
</dbReference>
<comment type="caution">
    <text evidence="5">The sequence shown here is derived from an EMBL/GenBank/DDBJ whole genome shotgun (WGS) entry which is preliminary data.</text>
</comment>
<evidence type="ECO:0000256" key="1">
    <source>
        <dbReference type="ARBA" id="ARBA00023015"/>
    </source>
</evidence>
<name>A0A8J2ZJ63_9RHOB</name>
<protein>
    <submittedName>
        <fullName evidence="5">Transcriptional regulator</fullName>
    </submittedName>
</protein>
<dbReference type="Gene3D" id="3.30.1050.10">
    <property type="entry name" value="SCP2 sterol-binding domain"/>
    <property type="match status" value="1"/>
</dbReference>
<dbReference type="EMBL" id="BMJV01000002">
    <property type="protein sequence ID" value="GGG69341.1"/>
    <property type="molecule type" value="Genomic_DNA"/>
</dbReference>
<evidence type="ECO:0000313" key="6">
    <source>
        <dbReference type="Proteomes" id="UP000617145"/>
    </source>
</evidence>
<dbReference type="PANTHER" id="PTHR33204:SF18">
    <property type="entry name" value="TRANSCRIPTIONAL REGULATORY PROTEIN"/>
    <property type="match status" value="1"/>
</dbReference>
<reference evidence="5" key="2">
    <citation type="submission" date="2020-09" db="EMBL/GenBank/DDBJ databases">
        <authorList>
            <person name="Sun Q."/>
            <person name="Zhou Y."/>
        </authorList>
    </citation>
    <scope>NUCLEOTIDE SEQUENCE</scope>
    <source>
        <strain evidence="5">CGMCC 1.15762</strain>
    </source>
</reference>
<evidence type="ECO:0000259" key="4">
    <source>
        <dbReference type="PROSITE" id="PS51118"/>
    </source>
</evidence>
<dbReference type="GO" id="GO:0003677">
    <property type="term" value="F:DNA binding"/>
    <property type="evidence" value="ECO:0007669"/>
    <property type="project" value="UniProtKB-KW"/>
</dbReference>
<dbReference type="InterPro" id="IPR002577">
    <property type="entry name" value="HTH_HxlR"/>
</dbReference>
<keyword evidence="2" id="KW-0238">DNA-binding</keyword>
<dbReference type="PANTHER" id="PTHR33204">
    <property type="entry name" value="TRANSCRIPTIONAL REGULATOR, MARR FAMILY"/>
    <property type="match status" value="1"/>
</dbReference>
<dbReference type="InterPro" id="IPR036388">
    <property type="entry name" value="WH-like_DNA-bd_sf"/>
</dbReference>
<evidence type="ECO:0000256" key="2">
    <source>
        <dbReference type="ARBA" id="ARBA00023125"/>
    </source>
</evidence>
<dbReference type="InterPro" id="IPR036527">
    <property type="entry name" value="SCP2_sterol-bd_dom_sf"/>
</dbReference>